<dbReference type="CDD" id="cd00487">
    <property type="entry name" value="Pep_deformylase"/>
    <property type="match status" value="1"/>
</dbReference>
<evidence type="ECO:0000313" key="5">
    <source>
        <dbReference type="EMBL" id="MBC3847241.1"/>
    </source>
</evidence>
<dbReference type="InterPro" id="IPR036821">
    <property type="entry name" value="Peptide_deformylase_sf"/>
</dbReference>
<dbReference type="RefSeq" id="WP_186846356.1">
    <property type="nucleotide sequence ID" value="NZ_JACOME010000003.1"/>
</dbReference>
<keyword evidence="4" id="KW-0648">Protein biosynthesis</keyword>
<comment type="catalytic activity">
    <reaction evidence="4">
        <text>N-terminal N-formyl-L-methionyl-[peptide] + H2O = N-terminal L-methionyl-[peptide] + formate</text>
        <dbReference type="Rhea" id="RHEA:24420"/>
        <dbReference type="Rhea" id="RHEA-COMP:10639"/>
        <dbReference type="Rhea" id="RHEA-COMP:10640"/>
        <dbReference type="ChEBI" id="CHEBI:15377"/>
        <dbReference type="ChEBI" id="CHEBI:15740"/>
        <dbReference type="ChEBI" id="CHEBI:49298"/>
        <dbReference type="ChEBI" id="CHEBI:64731"/>
        <dbReference type="EC" id="3.5.1.88"/>
    </reaction>
</comment>
<dbReference type="HAMAP" id="MF_00163">
    <property type="entry name" value="Pep_deformylase"/>
    <property type="match status" value="1"/>
</dbReference>
<dbReference type="Gene3D" id="3.90.45.10">
    <property type="entry name" value="Peptide deformylase"/>
    <property type="match status" value="1"/>
</dbReference>
<evidence type="ECO:0000256" key="4">
    <source>
        <dbReference type="HAMAP-Rule" id="MF_00163"/>
    </source>
</evidence>
<dbReference type="InterPro" id="IPR023635">
    <property type="entry name" value="Peptide_deformylase"/>
</dbReference>
<comment type="caution">
    <text evidence="5">The sequence shown here is derived from an EMBL/GenBank/DDBJ whole genome shotgun (WGS) entry which is preliminary data.</text>
</comment>
<accession>A0ABR6Y3B7</accession>
<proteinExistence type="inferred from homology"/>
<keyword evidence="2 4" id="KW-0479">Metal-binding</keyword>
<dbReference type="PIRSF" id="PIRSF004749">
    <property type="entry name" value="Pep_def"/>
    <property type="match status" value="1"/>
</dbReference>
<name>A0ABR6Y3B7_9FLAO</name>
<comment type="function">
    <text evidence="4">Removes the formyl group from the N-terminal Met of newly synthesized proteins. Requires at least a dipeptide for an efficient rate of reaction. N-terminal L-methionine is a prerequisite for activity but the enzyme has broad specificity at other positions.</text>
</comment>
<keyword evidence="3 4" id="KW-0378">Hydrolase</keyword>
<comment type="similarity">
    <text evidence="1 4">Belongs to the polypeptide deformylase family.</text>
</comment>
<dbReference type="Proteomes" id="UP000607435">
    <property type="component" value="Unassembled WGS sequence"/>
</dbReference>
<evidence type="ECO:0000256" key="3">
    <source>
        <dbReference type="ARBA" id="ARBA00022801"/>
    </source>
</evidence>
<dbReference type="NCBIfam" id="NF001159">
    <property type="entry name" value="PRK00150.1-3"/>
    <property type="match status" value="1"/>
</dbReference>
<dbReference type="Pfam" id="PF01327">
    <property type="entry name" value="Pep_deformylase"/>
    <property type="match status" value="1"/>
</dbReference>
<dbReference type="NCBIfam" id="TIGR00079">
    <property type="entry name" value="pept_deformyl"/>
    <property type="match status" value="1"/>
</dbReference>
<evidence type="ECO:0000256" key="2">
    <source>
        <dbReference type="ARBA" id="ARBA00022723"/>
    </source>
</evidence>
<sequence length="196" mass="22860">MILPIVAYGDAVLKKKAKEIDKDYPKLSELIENMYETMYGAYGVGLAAPQIGLPIRLFLVDTEPFAEDETFTKEEQEQLKNFKKTFINAQILEEEGDEWAFNEGCLSIPDVREDVFRQPKIKIQYQDENFKTYVEEYDGLIARVIQHEYDHIEGVLFTDKLSSFKKRLIKGKLTNISKGKIKIDYKMRFPAMSRKR</sequence>
<feature type="binding site" evidence="4">
    <location>
        <position position="105"/>
    </location>
    <ligand>
        <name>Fe cation</name>
        <dbReference type="ChEBI" id="CHEBI:24875"/>
    </ligand>
</feature>
<protein>
    <recommendedName>
        <fullName evidence="4">Peptide deformylase</fullName>
        <shortName evidence="4">PDF</shortName>
        <ecNumber evidence="4">3.5.1.88</ecNumber>
    </recommendedName>
    <alternativeName>
        <fullName evidence="4">Polypeptide deformylase</fullName>
    </alternativeName>
</protein>
<evidence type="ECO:0000256" key="1">
    <source>
        <dbReference type="ARBA" id="ARBA00010759"/>
    </source>
</evidence>
<evidence type="ECO:0000313" key="6">
    <source>
        <dbReference type="Proteomes" id="UP000607435"/>
    </source>
</evidence>
<gene>
    <name evidence="4" type="primary">def</name>
    <name evidence="5" type="ORF">H6H04_12665</name>
</gene>
<dbReference type="PANTHER" id="PTHR10458:SF22">
    <property type="entry name" value="PEPTIDE DEFORMYLASE"/>
    <property type="match status" value="1"/>
</dbReference>
<feature type="binding site" evidence="4">
    <location>
        <position position="147"/>
    </location>
    <ligand>
        <name>Fe cation</name>
        <dbReference type="ChEBI" id="CHEBI:24875"/>
    </ligand>
</feature>
<feature type="binding site" evidence="4">
    <location>
        <position position="151"/>
    </location>
    <ligand>
        <name>Fe cation</name>
        <dbReference type="ChEBI" id="CHEBI:24875"/>
    </ligand>
</feature>
<dbReference type="SUPFAM" id="SSF56420">
    <property type="entry name" value="Peptide deformylase"/>
    <property type="match status" value="1"/>
</dbReference>
<organism evidence="5 6">
    <name type="scientific">Winogradskyella echinorum</name>
    <dbReference type="NCBI Taxonomy" id="538189"/>
    <lineage>
        <taxon>Bacteria</taxon>
        <taxon>Pseudomonadati</taxon>
        <taxon>Bacteroidota</taxon>
        <taxon>Flavobacteriia</taxon>
        <taxon>Flavobacteriales</taxon>
        <taxon>Flavobacteriaceae</taxon>
        <taxon>Winogradskyella</taxon>
    </lineage>
</organism>
<reference evidence="5 6" key="1">
    <citation type="submission" date="2020-08" db="EMBL/GenBank/DDBJ databases">
        <title>Winogradskyella ouciana sp. nov., isolated from the hadal seawater of the Mariana Trench.</title>
        <authorList>
            <person name="He X."/>
        </authorList>
    </citation>
    <scope>NUCLEOTIDE SEQUENCE [LARGE SCALE GENOMIC DNA]</scope>
    <source>
        <strain evidence="5 6">KCTC 22026</strain>
    </source>
</reference>
<dbReference type="EC" id="3.5.1.88" evidence="4"/>
<keyword evidence="6" id="KW-1185">Reference proteome</keyword>
<dbReference type="EMBL" id="JACOME010000003">
    <property type="protein sequence ID" value="MBC3847241.1"/>
    <property type="molecule type" value="Genomic_DNA"/>
</dbReference>
<comment type="cofactor">
    <cofactor evidence="4">
        <name>Fe(2+)</name>
        <dbReference type="ChEBI" id="CHEBI:29033"/>
    </cofactor>
    <text evidence="4">Binds 1 Fe(2+) ion.</text>
</comment>
<keyword evidence="4" id="KW-0408">Iron</keyword>
<dbReference type="PANTHER" id="PTHR10458">
    <property type="entry name" value="PEPTIDE DEFORMYLASE"/>
    <property type="match status" value="1"/>
</dbReference>
<dbReference type="PRINTS" id="PR01576">
    <property type="entry name" value="PDEFORMYLASE"/>
</dbReference>
<feature type="active site" evidence="4">
    <location>
        <position position="148"/>
    </location>
</feature>
<dbReference type="GO" id="GO:0042586">
    <property type="term" value="F:peptide deformylase activity"/>
    <property type="evidence" value="ECO:0007669"/>
    <property type="project" value="UniProtKB-EC"/>
</dbReference>